<reference evidence="1" key="1">
    <citation type="submission" date="2021-05" db="EMBL/GenBank/DDBJ databases">
        <title>A free-living protist that lacks canonical eukaryotic 1 DNA replication and segregation systems.</title>
        <authorList>
            <person name="Salas-Leiva D.E."/>
            <person name="Tromer E.C."/>
            <person name="Curtis B.A."/>
            <person name="Jerlstrom-Hultqvist J."/>
            <person name="Kolisko M."/>
            <person name="Yi Z."/>
            <person name="Salas-Leiva J.S."/>
            <person name="Gallot-Lavallee L."/>
            <person name="Kops G.J.P.L."/>
            <person name="Archibald J.M."/>
            <person name="Simpson A.G.B."/>
            <person name="Roger A.J."/>
        </authorList>
    </citation>
    <scope>NUCLEOTIDE SEQUENCE</scope>
    <source>
        <strain evidence="1">BICM</strain>
    </source>
</reference>
<evidence type="ECO:0000313" key="1">
    <source>
        <dbReference type="EMBL" id="KAG9394107.1"/>
    </source>
</evidence>
<sequence>MKVLVELLNLAESIKIGHNYKTNAQRRTRDPLLDLPKKTIERLGEAALSCPQTLARTGLDRVVVGILSEHFVALGKAAMESMYGSDLNSFIDAVQRICLATPGRHLDIFSIYSWNLLVTRLFVHPVSFQYATIIIANISSLDKTRVLPECDSSLQSAFHGVTFRLDLFPATMLALLSGARPTPLSRLSYVLYSACCEDGVLYSSSGNIQNVRRARPPRRIGVHQYSRNTAVLIPVIPLLAHRMTAIVKALAIPVPQVLRDDVSKATPRSGQILDMIHGYQDWEDLVKPDSSAALLLALSHSTQDRVNIVQCISVMLFATGPVRWIHPYFVRSGLIPSLHMTLLHADWSEFKLSNDSYSNNFGVVMTSLRCLFFLCEKTAPGSLDTRPFFTPGELTKLRRVVAPDHTATGCVDGPMGLLRLAVYHYIRLDGGTIAMHLGNFLTMILRSTAFNDNLVCCRLGLSAHLVASLQSFEVEEGGLPSNDVQSKFDLLSCLVWMSPECIDYISRSHDRSVLTRVMANAMEHTLAGTVLLRNLLMTMRHFSRVAGPMVEFINDHLIEITRRMFTTVPITCLKRDSVCILNSAAIFIHHLTTIGLFDDFISSAPTDLVYQTLDVWSRYLPTDWKDMASFHGAMITEGGVQRLVECVLGVKGRVAEVIRRV</sequence>
<gene>
    <name evidence="1" type="ORF">J8273_4470</name>
</gene>
<name>A0A8J6BBT5_9EUKA</name>
<evidence type="ECO:0000313" key="2">
    <source>
        <dbReference type="Proteomes" id="UP000717585"/>
    </source>
</evidence>
<protein>
    <submittedName>
        <fullName evidence="1">Uncharacterized protein</fullName>
    </submittedName>
</protein>
<dbReference type="Proteomes" id="UP000717585">
    <property type="component" value="Unassembled WGS sequence"/>
</dbReference>
<keyword evidence="2" id="KW-1185">Reference proteome</keyword>
<accession>A0A8J6BBT5</accession>
<dbReference type="AlphaFoldDB" id="A0A8J6BBT5"/>
<dbReference type="EMBL" id="JAHDYR010000017">
    <property type="protein sequence ID" value="KAG9394107.1"/>
    <property type="molecule type" value="Genomic_DNA"/>
</dbReference>
<organism evidence="1 2">
    <name type="scientific">Carpediemonas membranifera</name>
    <dbReference type="NCBI Taxonomy" id="201153"/>
    <lineage>
        <taxon>Eukaryota</taxon>
        <taxon>Metamonada</taxon>
        <taxon>Carpediemonas-like organisms</taxon>
        <taxon>Carpediemonas</taxon>
    </lineage>
</organism>
<proteinExistence type="predicted"/>
<comment type="caution">
    <text evidence="1">The sequence shown here is derived from an EMBL/GenBank/DDBJ whole genome shotgun (WGS) entry which is preliminary data.</text>
</comment>